<dbReference type="GO" id="GO:0006508">
    <property type="term" value="P:proteolysis"/>
    <property type="evidence" value="ECO:0007669"/>
    <property type="project" value="InterPro"/>
</dbReference>
<protein>
    <submittedName>
        <fullName evidence="2">Peptidase family M28</fullName>
    </submittedName>
</protein>
<name>A0A1H6T6C0_9BACT</name>
<evidence type="ECO:0000259" key="1">
    <source>
        <dbReference type="Pfam" id="PF04389"/>
    </source>
</evidence>
<dbReference type="PANTHER" id="PTHR12147">
    <property type="entry name" value="METALLOPEPTIDASE M28 FAMILY MEMBER"/>
    <property type="match status" value="1"/>
</dbReference>
<dbReference type="SUPFAM" id="SSF53187">
    <property type="entry name" value="Zn-dependent exopeptidases"/>
    <property type="match status" value="1"/>
</dbReference>
<dbReference type="EMBL" id="FNZH01000001">
    <property type="protein sequence ID" value="SEI75643.1"/>
    <property type="molecule type" value="Genomic_DNA"/>
</dbReference>
<evidence type="ECO:0000313" key="3">
    <source>
        <dbReference type="Proteomes" id="UP000199403"/>
    </source>
</evidence>
<accession>A0A1H6T6C0</accession>
<dbReference type="AlphaFoldDB" id="A0A1H6T6C0"/>
<sequence>MMNAQKNRLYNDLAFLTTLRPYRNYQNMESLEAVAAYIVEAFTASGLQVSLQKWIAAGREYTNVIGRYKGEMSKRLIVGAHYDVCGDQPGADDNGSAVAGLLETARLLGEHQPETDYGIELVAYCLEEPPFFGTEKMGSYVHARSLFEEQVAVVGMICYEMIGYFSDAPNSQPFPSAELARRYPGTANFIIVVGIDRYDAFNKSVQKLMADRAQIDVQVVSFPAETGATGLAGLSDQRNYWTFGYPALMINDTSFVRNPHYHLASDTIDTLDFDNMREVVTGACHAITHLEVPTTA</sequence>
<dbReference type="Gene3D" id="3.40.630.10">
    <property type="entry name" value="Zn peptidases"/>
    <property type="match status" value="1"/>
</dbReference>
<evidence type="ECO:0000313" key="2">
    <source>
        <dbReference type="EMBL" id="SEI75643.1"/>
    </source>
</evidence>
<dbReference type="InterPro" id="IPR045175">
    <property type="entry name" value="M28_fam"/>
</dbReference>
<proteinExistence type="predicted"/>
<feature type="domain" description="Peptidase M28" evidence="1">
    <location>
        <begin position="63"/>
        <end position="281"/>
    </location>
</feature>
<dbReference type="InterPro" id="IPR007484">
    <property type="entry name" value="Peptidase_M28"/>
</dbReference>
<reference evidence="3" key="1">
    <citation type="submission" date="2016-10" db="EMBL/GenBank/DDBJ databases">
        <authorList>
            <person name="Varghese N."/>
            <person name="Submissions S."/>
        </authorList>
    </citation>
    <scope>NUCLEOTIDE SEQUENCE [LARGE SCALE GENOMIC DNA]</scope>
    <source>
        <strain evidence="3">IBRC-M 10761</strain>
    </source>
</reference>
<dbReference type="GO" id="GO:0008235">
    <property type="term" value="F:metalloexopeptidase activity"/>
    <property type="evidence" value="ECO:0007669"/>
    <property type="project" value="InterPro"/>
</dbReference>
<dbReference type="PANTHER" id="PTHR12147:SF26">
    <property type="entry name" value="PEPTIDASE M28 DOMAIN-CONTAINING PROTEIN"/>
    <property type="match status" value="1"/>
</dbReference>
<gene>
    <name evidence="2" type="ORF">SAMN05192553_101131</name>
</gene>
<organism evidence="2 3">
    <name type="scientific">Cyclobacterium xiamenense</name>
    <dbReference type="NCBI Taxonomy" id="1297121"/>
    <lineage>
        <taxon>Bacteria</taxon>
        <taxon>Pseudomonadati</taxon>
        <taxon>Bacteroidota</taxon>
        <taxon>Cytophagia</taxon>
        <taxon>Cytophagales</taxon>
        <taxon>Cyclobacteriaceae</taxon>
        <taxon>Cyclobacterium</taxon>
    </lineage>
</organism>
<dbReference type="RefSeq" id="WP_244891028.1">
    <property type="nucleotide sequence ID" value="NZ_FNZH01000001.1"/>
</dbReference>
<dbReference type="Pfam" id="PF04389">
    <property type="entry name" value="Peptidase_M28"/>
    <property type="match status" value="1"/>
</dbReference>
<keyword evidence="3" id="KW-1185">Reference proteome</keyword>
<dbReference type="Proteomes" id="UP000199403">
    <property type="component" value="Unassembled WGS sequence"/>
</dbReference>